<evidence type="ECO:0000313" key="6">
    <source>
        <dbReference type="EMBL" id="BCK88742.1"/>
    </source>
</evidence>
<sequence length="122" mass="14233">MPRHTAPDHARLDRVVAEARKQRELREAGYRERALKLFPWICRRCGREFTGARLRELTVHHKDHNHDNNPADGSNWEFQCIYCHDNEHSRMLDEAARTRDAGGPAAATHQPFAELKKLLKKE</sequence>
<accession>A0AAN1XCV3</accession>
<dbReference type="SMART" id="SM00507">
    <property type="entry name" value="HNHc"/>
    <property type="match status" value="1"/>
</dbReference>
<dbReference type="GO" id="GO:0008270">
    <property type="term" value="F:zinc ion binding"/>
    <property type="evidence" value="ECO:0007669"/>
    <property type="project" value="InterPro"/>
</dbReference>
<name>A0AAN1XCV3_9PROT</name>
<dbReference type="CDD" id="cd00085">
    <property type="entry name" value="HNHc"/>
    <property type="match status" value="1"/>
</dbReference>
<evidence type="ECO:0000256" key="3">
    <source>
        <dbReference type="ARBA" id="ARBA00038412"/>
    </source>
</evidence>
<dbReference type="KEGG" id="seme:MIZ01_2548"/>
<dbReference type="GO" id="GO:0003676">
    <property type="term" value="F:nucleic acid binding"/>
    <property type="evidence" value="ECO:0007669"/>
    <property type="project" value="InterPro"/>
</dbReference>
<dbReference type="EMBL" id="AP023423">
    <property type="protein sequence ID" value="BCK88742.1"/>
    <property type="molecule type" value="Genomic_DNA"/>
</dbReference>
<dbReference type="AlphaFoldDB" id="A0AAN1XCV3"/>
<dbReference type="Pfam" id="PF01844">
    <property type="entry name" value="HNH"/>
    <property type="match status" value="1"/>
</dbReference>
<organism evidence="6 7">
    <name type="scientific">Sideroxyarcus emersonii</name>
    <dbReference type="NCBI Taxonomy" id="2764705"/>
    <lineage>
        <taxon>Bacteria</taxon>
        <taxon>Pseudomonadati</taxon>
        <taxon>Pseudomonadota</taxon>
        <taxon>Betaproteobacteria</taxon>
        <taxon>Nitrosomonadales</taxon>
        <taxon>Gallionellaceae</taxon>
        <taxon>Sideroxyarcus</taxon>
    </lineage>
</organism>
<dbReference type="PANTHER" id="PTHR41286:SF1">
    <property type="entry name" value="HNH NUCLEASE YAJD-RELATED"/>
    <property type="match status" value="1"/>
</dbReference>
<dbReference type="InterPro" id="IPR002711">
    <property type="entry name" value="HNH"/>
</dbReference>
<dbReference type="RefSeq" id="WP_237247249.1">
    <property type="nucleotide sequence ID" value="NZ_AP023423.1"/>
</dbReference>
<dbReference type="GO" id="GO:0016787">
    <property type="term" value="F:hydrolase activity"/>
    <property type="evidence" value="ECO:0007669"/>
    <property type="project" value="UniProtKB-KW"/>
</dbReference>
<keyword evidence="2" id="KW-0378">Hydrolase</keyword>
<evidence type="ECO:0000256" key="1">
    <source>
        <dbReference type="ARBA" id="ARBA00022722"/>
    </source>
</evidence>
<dbReference type="PANTHER" id="PTHR41286">
    <property type="entry name" value="HNH NUCLEASE YAJD-RELATED"/>
    <property type="match status" value="1"/>
</dbReference>
<evidence type="ECO:0000313" key="7">
    <source>
        <dbReference type="Proteomes" id="UP001320326"/>
    </source>
</evidence>
<reference evidence="6 7" key="1">
    <citation type="journal article" date="2022" name="Int. J. Syst. Evol. Microbiol.">
        <title>&lt;i&gt;Sideroxyarcus emersonii&lt;/i&gt; gen. nov. sp. nov., a neutrophilic, microaerobic iron- and thiosulfate-oxidizing bacterium isolated from iron-rich wetland sediment.</title>
        <authorList>
            <person name="Kato S."/>
            <person name="Itoh T."/>
            <person name="Iino T."/>
            <person name="Ohkuma M."/>
        </authorList>
    </citation>
    <scope>NUCLEOTIDE SEQUENCE [LARGE SCALE GENOMIC DNA]</scope>
    <source>
        <strain evidence="6 7">MIZ01</strain>
    </source>
</reference>
<keyword evidence="1" id="KW-0540">Nuclease</keyword>
<dbReference type="NCBIfam" id="NF008448">
    <property type="entry name" value="PRK11295.1"/>
    <property type="match status" value="1"/>
</dbReference>
<evidence type="ECO:0000256" key="2">
    <source>
        <dbReference type="ARBA" id="ARBA00022801"/>
    </source>
</evidence>
<dbReference type="Gene3D" id="1.10.30.50">
    <property type="match status" value="1"/>
</dbReference>
<keyword evidence="7" id="KW-1185">Reference proteome</keyword>
<proteinExistence type="inferred from homology"/>
<protein>
    <recommendedName>
        <fullName evidence="4">Putative HNH nuclease YajD</fullName>
    </recommendedName>
</protein>
<feature type="domain" description="HNH nuclease" evidence="5">
    <location>
        <begin position="30"/>
        <end position="85"/>
    </location>
</feature>
<dbReference type="GO" id="GO:0005829">
    <property type="term" value="C:cytosol"/>
    <property type="evidence" value="ECO:0007669"/>
    <property type="project" value="TreeGrafter"/>
</dbReference>
<gene>
    <name evidence="6" type="ORF">MIZ01_2548</name>
</gene>
<dbReference type="Proteomes" id="UP001320326">
    <property type="component" value="Chromosome"/>
</dbReference>
<comment type="similarity">
    <text evidence="3">Belongs to the HNH nuclease family.</text>
</comment>
<dbReference type="GO" id="GO:0004519">
    <property type="term" value="F:endonuclease activity"/>
    <property type="evidence" value="ECO:0007669"/>
    <property type="project" value="InterPro"/>
</dbReference>
<dbReference type="InterPro" id="IPR003615">
    <property type="entry name" value="HNH_nuc"/>
</dbReference>
<evidence type="ECO:0000259" key="5">
    <source>
        <dbReference type="SMART" id="SM00507"/>
    </source>
</evidence>
<evidence type="ECO:0000256" key="4">
    <source>
        <dbReference type="ARBA" id="ARBA00040194"/>
    </source>
</evidence>